<proteinExistence type="predicted"/>
<protein>
    <recommendedName>
        <fullName evidence="1">DUF2231 domain-containing protein</fullName>
    </recommendedName>
</protein>
<feature type="domain" description="DUF2231" evidence="1">
    <location>
        <begin position="46"/>
        <end position="167"/>
    </location>
</feature>
<accession>A0A078MKX2</accession>
<dbReference type="InterPro" id="IPR019251">
    <property type="entry name" value="DUF2231_TM"/>
</dbReference>
<name>A0A078MKX2_9MICC</name>
<evidence type="ECO:0000259" key="1">
    <source>
        <dbReference type="Pfam" id="PF09990"/>
    </source>
</evidence>
<evidence type="ECO:0000313" key="2">
    <source>
        <dbReference type="EMBL" id="CEA07963.1"/>
    </source>
</evidence>
<sequence length="178" mass="17928">MSQPLGFARAVGKSQAAEKVAAAQEKLYRPILDWARQSPFHSGVLGHSVHPPLTDLTSGCWLSATILDLAGGPAARSGATLLVATGLAASVPTAIAGAGDWADMTGDQRRIGAVHALGTDIAVFANIGSVIARTRDRHGLGVLLSLGANVVLAGSGFLGGHLALNRGAARRAPGGAKA</sequence>
<organism evidence="2">
    <name type="scientific">Arthrobacter saudimassiliensis</name>
    <dbReference type="NCBI Taxonomy" id="1461584"/>
    <lineage>
        <taxon>Bacteria</taxon>
        <taxon>Bacillati</taxon>
        <taxon>Actinomycetota</taxon>
        <taxon>Actinomycetes</taxon>
        <taxon>Micrococcales</taxon>
        <taxon>Micrococcaceae</taxon>
        <taxon>Arthrobacter</taxon>
    </lineage>
</organism>
<dbReference type="AlphaFoldDB" id="A0A078MKX2"/>
<reference evidence="2" key="1">
    <citation type="submission" date="2014-07" db="EMBL/GenBank/DDBJ databases">
        <authorList>
            <person name="Urmite Genomes Urmite Genomes"/>
        </authorList>
    </citation>
    <scope>NUCLEOTIDE SEQUENCE</scope>
    <source>
        <strain evidence="2">11W110_air</strain>
    </source>
</reference>
<dbReference type="EMBL" id="LN483070">
    <property type="protein sequence ID" value="CEA07963.1"/>
    <property type="molecule type" value="Genomic_DNA"/>
</dbReference>
<dbReference type="PATRIC" id="fig|1461584.3.peg.1280"/>
<gene>
    <name evidence="2" type="ORF">BN1051_01297</name>
</gene>
<dbReference type="Pfam" id="PF09990">
    <property type="entry name" value="DUF2231"/>
    <property type="match status" value="1"/>
</dbReference>